<keyword evidence="1" id="KW-0472">Membrane</keyword>
<protein>
    <submittedName>
        <fullName evidence="2">Uncharacterized protein</fullName>
    </submittedName>
</protein>
<keyword evidence="1" id="KW-0812">Transmembrane</keyword>
<reference evidence="2" key="1">
    <citation type="submission" date="2020-11" db="EMBL/GenBank/DDBJ databases">
        <title>Connecting structure to function with the recovery of over 1000 high-quality activated sludge metagenome-assembled genomes encoding full-length rRNA genes using long-read sequencing.</title>
        <authorList>
            <person name="Singleton C.M."/>
            <person name="Petriglieri F."/>
            <person name="Kristensen J.M."/>
            <person name="Kirkegaard R.H."/>
            <person name="Michaelsen T.Y."/>
            <person name="Andersen M.H."/>
            <person name="Karst S.M."/>
            <person name="Dueholm M.S."/>
            <person name="Nielsen P.H."/>
            <person name="Albertsen M."/>
        </authorList>
    </citation>
    <scope>NUCLEOTIDE SEQUENCE</scope>
    <source>
        <strain evidence="2">Fred_18-Q3-R57-64_BAT3C.431</strain>
    </source>
</reference>
<proteinExistence type="predicted"/>
<name>A0A7T9DKT2_9ARCH</name>
<evidence type="ECO:0000256" key="1">
    <source>
        <dbReference type="SAM" id="Phobius"/>
    </source>
</evidence>
<keyword evidence="1" id="KW-1133">Transmembrane helix</keyword>
<dbReference type="EMBL" id="CP064981">
    <property type="protein sequence ID" value="QQR93131.1"/>
    <property type="molecule type" value="Genomic_DNA"/>
</dbReference>
<dbReference type="AlphaFoldDB" id="A0A7T9DKT2"/>
<gene>
    <name evidence="2" type="ORF">IPJ89_02740</name>
</gene>
<feature type="transmembrane region" description="Helical" evidence="1">
    <location>
        <begin position="6"/>
        <end position="24"/>
    </location>
</feature>
<evidence type="ECO:0000313" key="2">
    <source>
        <dbReference type="EMBL" id="QQR93131.1"/>
    </source>
</evidence>
<sequence>MREVQWIGLGVIILVSIGLIFLVTQQSLPFILPGTNTGTNEKEWTNFQPKTCQEIPWRKAWSLEKNQPYDDFPLEDELEWIKTYYGEKGITILEAQILYNSTTIMPSSCNGCGCAEPFSFEVFVSREDAAVLAISGFTYSKQGLVNEVFGR</sequence>
<accession>A0A7T9DKT2</accession>
<dbReference type="Proteomes" id="UP000596004">
    <property type="component" value="Chromosome"/>
</dbReference>
<organism evidence="2">
    <name type="scientific">Candidatus Iainarchaeum sp</name>
    <dbReference type="NCBI Taxonomy" id="3101447"/>
    <lineage>
        <taxon>Archaea</taxon>
        <taxon>Candidatus Iainarchaeota</taxon>
        <taxon>Candidatus Iainarchaeia</taxon>
        <taxon>Candidatus Iainarchaeales</taxon>
        <taxon>Candidatus Iainarchaeaceae</taxon>
        <taxon>Candidatus Iainarchaeum</taxon>
    </lineage>
</organism>